<organism evidence="1 2">
    <name type="scientific">Trichinella pseudospiralis</name>
    <name type="common">Parasitic roundworm</name>
    <dbReference type="NCBI Taxonomy" id="6337"/>
    <lineage>
        <taxon>Eukaryota</taxon>
        <taxon>Metazoa</taxon>
        <taxon>Ecdysozoa</taxon>
        <taxon>Nematoda</taxon>
        <taxon>Enoplea</taxon>
        <taxon>Dorylaimia</taxon>
        <taxon>Trichinellida</taxon>
        <taxon>Trichinellidae</taxon>
        <taxon>Trichinella</taxon>
    </lineage>
</organism>
<comment type="caution">
    <text evidence="1">The sequence shown here is derived from an EMBL/GenBank/DDBJ whole genome shotgun (WGS) entry which is preliminary data.</text>
</comment>
<reference evidence="1 2" key="1">
    <citation type="submission" date="2015-01" db="EMBL/GenBank/DDBJ databases">
        <title>Evolution of Trichinella species and genotypes.</title>
        <authorList>
            <person name="Korhonen P.K."/>
            <person name="Edoardo P."/>
            <person name="Giuseppe L.R."/>
            <person name="Gasser R.B."/>
        </authorList>
    </citation>
    <scope>NUCLEOTIDE SEQUENCE [LARGE SCALE GENOMIC DNA]</scope>
    <source>
        <strain evidence="1">ISS470</strain>
    </source>
</reference>
<name>A0A0V1FIP7_TRIPS</name>
<dbReference type="AlphaFoldDB" id="A0A0V1FIP7"/>
<keyword evidence="2" id="KW-1185">Reference proteome</keyword>
<dbReference type="Proteomes" id="UP000054995">
    <property type="component" value="Unassembled WGS sequence"/>
</dbReference>
<accession>A0A0V1FIP7</accession>
<evidence type="ECO:0000313" key="1">
    <source>
        <dbReference type="EMBL" id="KRY85898.1"/>
    </source>
</evidence>
<protein>
    <submittedName>
        <fullName evidence="1">Uncharacterized protein</fullName>
    </submittedName>
</protein>
<proteinExistence type="predicted"/>
<evidence type="ECO:0000313" key="2">
    <source>
        <dbReference type="Proteomes" id="UP000054995"/>
    </source>
</evidence>
<sequence>MPVLGHPYCICNEQVSSVKKPRKCGLASSCLDWMRNERSRGGTVAAWQSSTPTCLQHLLGFFCKLPVNTVSLISMN</sequence>
<gene>
    <name evidence="1" type="ORF">T4D_14918</name>
</gene>
<dbReference type="EMBL" id="JYDT01000081">
    <property type="protein sequence ID" value="KRY85898.1"/>
    <property type="molecule type" value="Genomic_DNA"/>
</dbReference>